<evidence type="ECO:0000313" key="3">
    <source>
        <dbReference type="EMBL" id="GKV13669.1"/>
    </source>
</evidence>
<reference evidence="3 4" key="1">
    <citation type="journal article" date="2021" name="Commun. Biol.">
        <title>The genome of Shorea leprosula (Dipterocarpaceae) highlights the ecological relevance of drought in aseasonal tropical rainforests.</title>
        <authorList>
            <person name="Ng K.K.S."/>
            <person name="Kobayashi M.J."/>
            <person name="Fawcett J.A."/>
            <person name="Hatakeyama M."/>
            <person name="Paape T."/>
            <person name="Ng C.H."/>
            <person name="Ang C.C."/>
            <person name="Tnah L.H."/>
            <person name="Lee C.T."/>
            <person name="Nishiyama T."/>
            <person name="Sese J."/>
            <person name="O'Brien M.J."/>
            <person name="Copetti D."/>
            <person name="Mohd Noor M.I."/>
            <person name="Ong R.C."/>
            <person name="Putra M."/>
            <person name="Sireger I.Z."/>
            <person name="Indrioko S."/>
            <person name="Kosugi Y."/>
            <person name="Izuno A."/>
            <person name="Isagi Y."/>
            <person name="Lee S.L."/>
            <person name="Shimizu K.K."/>
        </authorList>
    </citation>
    <scope>NUCLEOTIDE SEQUENCE [LARGE SCALE GENOMIC DNA]</scope>
    <source>
        <strain evidence="3">214</strain>
    </source>
</reference>
<feature type="region of interest" description="Disordered" evidence="2">
    <location>
        <begin position="79"/>
        <end position="106"/>
    </location>
</feature>
<keyword evidence="1" id="KW-0175">Coiled coil</keyword>
<dbReference type="EMBL" id="BPVZ01000039">
    <property type="protein sequence ID" value="GKV13669.1"/>
    <property type="molecule type" value="Genomic_DNA"/>
</dbReference>
<evidence type="ECO:0000256" key="2">
    <source>
        <dbReference type="SAM" id="MobiDB-lite"/>
    </source>
</evidence>
<accession>A0AAV5JGK2</accession>
<evidence type="ECO:0000256" key="1">
    <source>
        <dbReference type="SAM" id="Coils"/>
    </source>
</evidence>
<evidence type="ECO:0000313" key="4">
    <source>
        <dbReference type="Proteomes" id="UP001054252"/>
    </source>
</evidence>
<gene>
    <name evidence="3" type="ORF">SLEP1_g24655</name>
</gene>
<sequence length="391" mass="43969">MSSSSSLSEVSNFIITCLDLILSPTREIRDRSESEVECERELIEDPNYSPPLTPCSESYEIEMSFEGTLSIGREEEVHQMDSSESSSEVETFNNGGSERSGGEVEKACSAPRGHWMPINDHYLSTGLRFLVPELLMALLKEYGLGMTQIVPNAVWLIIGFLVYCRTRGVLIPTINEMKQLLARGKTVALPNKRSKTLAPSVVEERTMGGTSRPHPSGRAQVETGMRWASTEVPTSSVTPLRSKMPWLRRMTSSTNDLTSELKKVREELVIAKKATELKEKKRKKCEENLAKAKNQLAKVKRKAKLAVHNLVEQHVSSFIKSVTFSEIADLYWLPTLMMAFIDFRKKVKAQNLEDEARRTVFPPHLEYEFVTIDKGEADVLGGIEVEDNVVE</sequence>
<dbReference type="AlphaFoldDB" id="A0AAV5JGK2"/>
<name>A0AAV5JGK2_9ROSI</name>
<feature type="region of interest" description="Disordered" evidence="2">
    <location>
        <begin position="202"/>
        <end position="222"/>
    </location>
</feature>
<proteinExistence type="predicted"/>
<feature type="compositionally biased region" description="Polar residues" evidence="2">
    <location>
        <begin position="82"/>
        <end position="97"/>
    </location>
</feature>
<dbReference type="Proteomes" id="UP001054252">
    <property type="component" value="Unassembled WGS sequence"/>
</dbReference>
<keyword evidence="4" id="KW-1185">Reference proteome</keyword>
<protein>
    <submittedName>
        <fullName evidence="3">Uncharacterized protein</fullName>
    </submittedName>
</protein>
<comment type="caution">
    <text evidence="3">The sequence shown here is derived from an EMBL/GenBank/DDBJ whole genome shotgun (WGS) entry which is preliminary data.</text>
</comment>
<feature type="coiled-coil region" evidence="1">
    <location>
        <begin position="247"/>
        <end position="309"/>
    </location>
</feature>
<organism evidence="3 4">
    <name type="scientific">Rubroshorea leprosula</name>
    <dbReference type="NCBI Taxonomy" id="152421"/>
    <lineage>
        <taxon>Eukaryota</taxon>
        <taxon>Viridiplantae</taxon>
        <taxon>Streptophyta</taxon>
        <taxon>Embryophyta</taxon>
        <taxon>Tracheophyta</taxon>
        <taxon>Spermatophyta</taxon>
        <taxon>Magnoliopsida</taxon>
        <taxon>eudicotyledons</taxon>
        <taxon>Gunneridae</taxon>
        <taxon>Pentapetalae</taxon>
        <taxon>rosids</taxon>
        <taxon>malvids</taxon>
        <taxon>Malvales</taxon>
        <taxon>Dipterocarpaceae</taxon>
        <taxon>Rubroshorea</taxon>
    </lineage>
</organism>